<evidence type="ECO:0000313" key="1">
    <source>
        <dbReference type="EMBL" id="KAF5196487.1"/>
    </source>
</evidence>
<organism evidence="1 2">
    <name type="scientific">Thalictrum thalictroides</name>
    <name type="common">Rue-anemone</name>
    <name type="synonym">Anemone thalictroides</name>
    <dbReference type="NCBI Taxonomy" id="46969"/>
    <lineage>
        <taxon>Eukaryota</taxon>
        <taxon>Viridiplantae</taxon>
        <taxon>Streptophyta</taxon>
        <taxon>Embryophyta</taxon>
        <taxon>Tracheophyta</taxon>
        <taxon>Spermatophyta</taxon>
        <taxon>Magnoliopsida</taxon>
        <taxon>Ranunculales</taxon>
        <taxon>Ranunculaceae</taxon>
        <taxon>Thalictroideae</taxon>
        <taxon>Thalictrum</taxon>
    </lineage>
</organism>
<reference evidence="1 2" key="1">
    <citation type="submission" date="2020-06" db="EMBL/GenBank/DDBJ databases">
        <title>Transcriptomic and genomic resources for Thalictrum thalictroides and T. hernandezii: Facilitating candidate gene discovery in an emerging model plant lineage.</title>
        <authorList>
            <person name="Arias T."/>
            <person name="Riano-Pachon D.M."/>
            <person name="Di Stilio V.S."/>
        </authorList>
    </citation>
    <scope>NUCLEOTIDE SEQUENCE [LARGE SCALE GENOMIC DNA]</scope>
    <source>
        <strain evidence="2">cv. WT478/WT964</strain>
        <tissue evidence="1">Leaves</tissue>
    </source>
</reference>
<gene>
    <name evidence="1" type="ORF">FRX31_013925</name>
</gene>
<evidence type="ECO:0000313" key="2">
    <source>
        <dbReference type="Proteomes" id="UP000554482"/>
    </source>
</evidence>
<accession>A0A7J6WHV1</accession>
<name>A0A7J6WHV1_THATH</name>
<dbReference type="Proteomes" id="UP000554482">
    <property type="component" value="Unassembled WGS sequence"/>
</dbReference>
<feature type="non-terminal residue" evidence="1">
    <location>
        <position position="1"/>
    </location>
</feature>
<dbReference type="AlphaFoldDB" id="A0A7J6WHV1"/>
<dbReference type="GO" id="GO:0008168">
    <property type="term" value="F:methyltransferase activity"/>
    <property type="evidence" value="ECO:0007669"/>
    <property type="project" value="UniProtKB-KW"/>
</dbReference>
<proteinExistence type="predicted"/>
<dbReference type="EMBL" id="JABWDY010015933">
    <property type="protein sequence ID" value="KAF5196487.1"/>
    <property type="molecule type" value="Genomic_DNA"/>
</dbReference>
<dbReference type="GO" id="GO:0032259">
    <property type="term" value="P:methylation"/>
    <property type="evidence" value="ECO:0007669"/>
    <property type="project" value="UniProtKB-KW"/>
</dbReference>
<dbReference type="OrthoDB" id="1743202at2759"/>
<keyword evidence="1" id="KW-0808">Transferase</keyword>
<protein>
    <submittedName>
        <fullName evidence="1">Arginine methyltransferase NDUFAF7</fullName>
    </submittedName>
</protein>
<sequence>MLQTCVVGGDVDSQPCWVIMLEVLDNLPHDTIYSENQVSPWLEVWLEKQYDNVHGFINNWTLHLDKHILQWEAAWFHQQEAFGQKYFQILEDLVKQNCIDIAGHSVGVKDVSL</sequence>
<keyword evidence="2" id="KW-1185">Reference proteome</keyword>
<comment type="caution">
    <text evidence="1">The sequence shown here is derived from an EMBL/GenBank/DDBJ whole genome shotgun (WGS) entry which is preliminary data.</text>
</comment>
<keyword evidence="1" id="KW-0489">Methyltransferase</keyword>